<dbReference type="Pfam" id="PF12965">
    <property type="entry name" value="DUF3854"/>
    <property type="match status" value="1"/>
</dbReference>
<dbReference type="InterPro" id="IPR034154">
    <property type="entry name" value="TOPRIM_DnaG/twinkle"/>
</dbReference>
<dbReference type="EMBL" id="JAALHA020000021">
    <property type="protein sequence ID" value="MDR9899018.1"/>
    <property type="molecule type" value="Genomic_DNA"/>
</dbReference>
<dbReference type="Pfam" id="PF02399">
    <property type="entry name" value="Herpes_ori_bp"/>
    <property type="match status" value="1"/>
</dbReference>
<dbReference type="InterPro" id="IPR003450">
    <property type="entry name" value="Replication_origin-bd"/>
</dbReference>
<comment type="caution">
    <text evidence="3">The sequence shown here is derived from an EMBL/GenBank/DDBJ whole genome shotgun (WGS) entry which is preliminary data.</text>
</comment>
<protein>
    <submittedName>
        <fullName evidence="3">DUF3854 domain-containing protein</fullName>
    </submittedName>
</protein>
<proteinExistence type="predicted"/>
<dbReference type="InterPro" id="IPR049996">
    <property type="entry name" value="Slr7037-like"/>
</dbReference>
<dbReference type="InterPro" id="IPR027417">
    <property type="entry name" value="P-loop_NTPase"/>
</dbReference>
<dbReference type="GO" id="GO:0006260">
    <property type="term" value="P:DNA replication"/>
    <property type="evidence" value="ECO:0007669"/>
    <property type="project" value="InterPro"/>
</dbReference>
<feature type="domain" description="Replication origin-binding protein" evidence="1">
    <location>
        <begin position="338"/>
        <end position="571"/>
    </location>
</feature>
<evidence type="ECO:0000259" key="2">
    <source>
        <dbReference type="Pfam" id="PF12965"/>
    </source>
</evidence>
<dbReference type="PANTHER" id="PTHR34985:SF1">
    <property type="entry name" value="SLR0554 PROTEIN"/>
    <property type="match status" value="1"/>
</dbReference>
<dbReference type="SUPFAM" id="SSF52540">
    <property type="entry name" value="P-loop containing nucleoside triphosphate hydrolases"/>
    <property type="match status" value="1"/>
</dbReference>
<reference evidence="4" key="1">
    <citation type="journal article" date="2021" name="Science">
        <title>Hunting the eagle killer: A cyanobacterial neurotoxin causes vacuolar myelinopathy.</title>
        <authorList>
            <person name="Breinlinger S."/>
            <person name="Phillips T.J."/>
            <person name="Haram B.N."/>
            <person name="Mares J."/>
            <person name="Martinez Yerena J.A."/>
            <person name="Hrouzek P."/>
            <person name="Sobotka R."/>
            <person name="Henderson W.M."/>
            <person name="Schmieder P."/>
            <person name="Williams S.M."/>
            <person name="Lauderdale J.D."/>
            <person name="Wilde H.D."/>
            <person name="Gerrin W."/>
            <person name="Kust A."/>
            <person name="Washington J.W."/>
            <person name="Wagner C."/>
            <person name="Geier B."/>
            <person name="Liebeke M."/>
            <person name="Enke H."/>
            <person name="Niedermeyer T.H.J."/>
            <person name="Wilde S.B."/>
        </authorList>
    </citation>
    <scope>NUCLEOTIDE SEQUENCE [LARGE SCALE GENOMIC DNA]</scope>
    <source>
        <strain evidence="4">Thurmond2011</strain>
    </source>
</reference>
<name>A0AAP5ICI8_9CYAN</name>
<dbReference type="InterPro" id="IPR024385">
    <property type="entry name" value="DUF3854"/>
</dbReference>
<dbReference type="GO" id="GO:0005524">
    <property type="term" value="F:ATP binding"/>
    <property type="evidence" value="ECO:0007669"/>
    <property type="project" value="InterPro"/>
</dbReference>
<dbReference type="GO" id="GO:0003688">
    <property type="term" value="F:DNA replication origin binding"/>
    <property type="evidence" value="ECO:0007669"/>
    <property type="project" value="InterPro"/>
</dbReference>
<evidence type="ECO:0000259" key="1">
    <source>
        <dbReference type="Pfam" id="PF02399"/>
    </source>
</evidence>
<feature type="domain" description="DUF3854" evidence="2">
    <location>
        <begin position="156"/>
        <end position="276"/>
    </location>
</feature>
<accession>A0AAP5ICI8</accession>
<dbReference type="NCBIfam" id="NF042913">
    <property type="entry name" value="CyRepA1"/>
    <property type="match status" value="1"/>
</dbReference>
<sequence length="1127" mass="129324">MLEAHHLCEWHTSLVDRKLTELNVKSLSGNAALERLLFGLPVSSRRNDGRLRDGFLKAYAHVELGGWWVSGLDPQKGFLEEQDWGRFKPDQPRQNWDEVSLTYLEKLVKYESPPKTPNRVTYFRVPLHIWEMVASRYNIPMPEHVQVTENGEAIGFWQWVQQHPKIPVILTEGEKKAGCLLSFEFVAIALPGIWNGRVGKEEFEHLHPDLIPLAQAGRTFTILFDHETKPKTKENVSQAIRRTGAAIQQAGSNCKVAILPGPEKGVDDWAAALGNKAAANLTALIDDAVTLEEYQTKSHYHRRRGVVKYKPDIEVNVRYLAEHVLLPETGLVGILSDMGTGKTETLVRRRQERPEERFINIGHRVNLLKNLASRLSTQMYSDIAAGKMGECRSLSITIDSLYKLAGQLEGYDCVLIDEATQFLNHLLTSSTCQKFRREILDVLKFIIYQAKLVVLADAHLDDVTIEFFQAMRPEQVILVPEVKLTKKERQRRERRNAYQATLGIESPLPEEVPVKSVPYIIKNNYRSGGRDVYWYEGKDNSAIVASIHSDIMAGKKVLVVSSTKRFSKALERSLMKQSEKWGKENKGVDPPPLTLWTIHGENSGAPENIEFIKDINNAVKTTQVLNVSPCLGTGIDISTPHFDVIYGVFDGDALAATDAAQQLWRYRPNVPMHVWVRPRPCFGYQESNPRRIKEGILNKNQMTSFLIRLDPKTGIRGVEDEWMLDTYCQLKAQHNWSVNNLRTDLKLLLEEMGNKIIPVDQDHDGDAKSWMKEAKKEIKYEDRTKIANAKDIDRQIWEWRQQLDYLKPEEAAECIKFQIREAYGMPVTPELVEKHNEGRLLKQIIALEAVVTKPEEEIILDEQGREYPLPPKIVSEYDRSDRERHKISMDWSHRSTEWLMRQRLGINELVEHLMAGGEIAADDPRLAAVAEKARFATGHIKAVLNLTVPSSKSPMWIFSQFLGQLGLSTISQRLGRRETRVRVYSLKEEDLVFAQQVLEWRQKRREERERQREMTHEQAEVMDLNSADQAVSTPPLNIDTNLDDLDTPLEPVSPLKEAEWWVKVRAIAADSLQFLTNSVERIKDAIRLLPHQQRWAVMLTLQDLDEAAFSQFEAQFPQWRDWCRFWV</sequence>
<organism evidence="3 4">
    <name type="scientific">Aetokthonos hydrillicola Thurmond2011</name>
    <dbReference type="NCBI Taxonomy" id="2712845"/>
    <lineage>
        <taxon>Bacteria</taxon>
        <taxon>Bacillati</taxon>
        <taxon>Cyanobacteriota</taxon>
        <taxon>Cyanophyceae</taxon>
        <taxon>Nostocales</taxon>
        <taxon>Hapalosiphonaceae</taxon>
        <taxon>Aetokthonos</taxon>
    </lineage>
</organism>
<dbReference type="PANTHER" id="PTHR34985">
    <property type="entry name" value="SLR0554 PROTEIN"/>
    <property type="match status" value="1"/>
</dbReference>
<gene>
    <name evidence="3" type="ORF">G7B40_031330</name>
</gene>
<keyword evidence="4" id="KW-1185">Reference proteome</keyword>
<dbReference type="CDD" id="cd01029">
    <property type="entry name" value="TOPRIM_primases"/>
    <property type="match status" value="1"/>
</dbReference>
<evidence type="ECO:0000313" key="4">
    <source>
        <dbReference type="Proteomes" id="UP000667802"/>
    </source>
</evidence>
<dbReference type="RefSeq" id="WP_208344526.1">
    <property type="nucleotide sequence ID" value="NZ_CAWQFN010000510.1"/>
</dbReference>
<dbReference type="Proteomes" id="UP000667802">
    <property type="component" value="Unassembled WGS sequence"/>
</dbReference>
<dbReference type="AlphaFoldDB" id="A0AAP5ICI8"/>
<evidence type="ECO:0000313" key="3">
    <source>
        <dbReference type="EMBL" id="MDR9899018.1"/>
    </source>
</evidence>